<name>A0A897MSC8_9EURY</name>
<dbReference type="KEGG" id="hara:AArcS_0642"/>
<keyword evidence="6" id="KW-1185">Reference proteome</keyword>
<evidence type="ECO:0000313" key="6">
    <source>
        <dbReference type="Proteomes" id="UP000663586"/>
    </source>
</evidence>
<organism evidence="5 6">
    <name type="scientific">Natranaeroarchaeum sulfidigenes</name>
    <dbReference type="NCBI Taxonomy" id="2784880"/>
    <lineage>
        <taxon>Archaea</taxon>
        <taxon>Methanobacteriati</taxon>
        <taxon>Methanobacteriota</taxon>
        <taxon>Stenosarchaea group</taxon>
        <taxon>Halobacteria</taxon>
        <taxon>Halobacteriales</taxon>
        <taxon>Natronoarchaeaceae</taxon>
        <taxon>Natranaeroarchaeum</taxon>
    </lineage>
</organism>
<dbReference type="EMBL" id="CP064786">
    <property type="protein sequence ID" value="QSG01869.1"/>
    <property type="molecule type" value="Genomic_DNA"/>
</dbReference>
<proteinExistence type="predicted"/>
<keyword evidence="1" id="KW-0805">Transcription regulation</keyword>
<evidence type="ECO:0000256" key="2">
    <source>
        <dbReference type="ARBA" id="ARBA00023163"/>
    </source>
</evidence>
<dbReference type="InterPro" id="IPR007050">
    <property type="entry name" value="HTH_bacterioopsin"/>
</dbReference>
<evidence type="ECO:0000313" key="5">
    <source>
        <dbReference type="EMBL" id="QSG01869.1"/>
    </source>
</evidence>
<dbReference type="Pfam" id="PF04967">
    <property type="entry name" value="HTH_10"/>
    <property type="match status" value="1"/>
</dbReference>
<feature type="domain" description="HTH bat-type" evidence="4">
    <location>
        <begin position="151"/>
        <end position="202"/>
    </location>
</feature>
<accession>A0A897MSC8</accession>
<keyword evidence="2" id="KW-0804">Transcription</keyword>
<dbReference type="PANTHER" id="PTHR34236:SF1">
    <property type="entry name" value="DIMETHYL SULFOXIDE REDUCTASE TRANSCRIPTIONAL ACTIVATOR"/>
    <property type="match status" value="1"/>
</dbReference>
<evidence type="ECO:0000256" key="1">
    <source>
        <dbReference type="ARBA" id="ARBA00023015"/>
    </source>
</evidence>
<protein>
    <submittedName>
        <fullName evidence="5">Transcriptional regulator, contains HTH domain</fullName>
    </submittedName>
</protein>
<gene>
    <name evidence="5" type="ORF">AArcS_0642</name>
</gene>
<evidence type="ECO:0000259" key="4">
    <source>
        <dbReference type="Pfam" id="PF04967"/>
    </source>
</evidence>
<evidence type="ECO:0000256" key="3">
    <source>
        <dbReference type="SAM" id="MobiDB-lite"/>
    </source>
</evidence>
<reference evidence="5" key="1">
    <citation type="submission" date="2020-11" db="EMBL/GenBank/DDBJ databases">
        <title>Carbohydrate-dependent, anaerobic sulfur respiration: A novel catabolism in halophilic archaea.</title>
        <authorList>
            <person name="Sorokin D.Y."/>
            <person name="Messina E."/>
            <person name="Smedile F."/>
            <person name="La Cono V."/>
            <person name="Hallsworth J.E."/>
            <person name="Yakimov M.M."/>
        </authorList>
    </citation>
    <scope>NUCLEOTIDE SEQUENCE</scope>
    <source>
        <strain evidence="5">AArc-S</strain>
    </source>
</reference>
<dbReference type="RefSeq" id="WP_238478975.1">
    <property type="nucleotide sequence ID" value="NZ_CP064786.1"/>
</dbReference>
<dbReference type="Proteomes" id="UP000663586">
    <property type="component" value="Chromosome"/>
</dbReference>
<sequence>MSSLFPGAETLDLYVELELDLPGTHPCAMRKLGSQEDTLDSVSRRSDGNRCSLTVEGAPSDRNEARIEQVEQPCHEGQCYYELLDRDGFSAEIAAVTETGVRVEAHVRSRTILTEIVEDLSAIGDVTVQKLAQHGTDAELSDLRTIDFGILTELEQQTLQRAVADGYYDQPRTTSLEELAEQFDISKGTLSQRLRSAERKLVLEAACDSFAEGT</sequence>
<dbReference type="PANTHER" id="PTHR34236">
    <property type="entry name" value="DIMETHYL SULFOXIDE REDUCTASE TRANSCRIPTIONAL ACTIVATOR"/>
    <property type="match status" value="1"/>
</dbReference>
<feature type="region of interest" description="Disordered" evidence="3">
    <location>
        <begin position="36"/>
        <end position="57"/>
    </location>
</feature>
<dbReference type="GeneID" id="70684025"/>
<dbReference type="AlphaFoldDB" id="A0A897MSC8"/>